<evidence type="ECO:0000313" key="9">
    <source>
        <dbReference type="EMBL" id="PWB03963.1"/>
    </source>
</evidence>
<organism evidence="9 10">
    <name type="scientific">Duncaniella muris</name>
    <dbReference type="NCBI Taxonomy" id="2094150"/>
    <lineage>
        <taxon>Bacteria</taxon>
        <taxon>Pseudomonadati</taxon>
        <taxon>Bacteroidota</taxon>
        <taxon>Bacteroidia</taxon>
        <taxon>Bacteroidales</taxon>
        <taxon>Muribaculaceae</taxon>
        <taxon>Duncaniella</taxon>
    </lineage>
</organism>
<dbReference type="SUPFAM" id="SSF56954">
    <property type="entry name" value="Outer membrane efflux proteins (OEP)"/>
    <property type="match status" value="1"/>
</dbReference>
<sequence length="431" mass="47967">MKRLSLPLLLCSMSIASASAETWSLDSCISYALEHNLRIKSAEIERIQGEYSVTEAKDAFLPTLNASASQNWDFGRGLTSSNTYANRNTSMFSWGAQMSLPVFQGLRNIRQLRYSKSSLTALEMQAEAARDEVRLSVITDYLQVLYNKELLEVSREQLRLSQVQLERQKALLEGGKVPEVDVIQARSKVAQSEVQVVNSENEYQTSLINLAKDLELDDISGFEVTPIDENSPAIASADEVYANALANYPALRASRQNIKAADDAISVARSGYLPRLNFNAGLGSSYYTVSGQQGESFSAQMKDNFSKQLGFSLSVPIFDALSTRSNVRQAKVRKLSAQINLAQQESELHKSIRLAYHQAVGAEKKFEAGKIAVEAAKASLDAMTEKYTYGKANATEWEQTQSDYITALAQQVQAKYELILRNRVLQFYNRK</sequence>
<evidence type="ECO:0000256" key="4">
    <source>
        <dbReference type="ARBA" id="ARBA00022452"/>
    </source>
</evidence>
<evidence type="ECO:0000256" key="2">
    <source>
        <dbReference type="ARBA" id="ARBA00007613"/>
    </source>
</evidence>
<evidence type="ECO:0000256" key="5">
    <source>
        <dbReference type="ARBA" id="ARBA00022692"/>
    </source>
</evidence>
<dbReference type="RefSeq" id="WP_107031307.1">
    <property type="nucleotide sequence ID" value="NZ_PUEC01000003.1"/>
</dbReference>
<dbReference type="GO" id="GO:1990281">
    <property type="term" value="C:efflux pump complex"/>
    <property type="evidence" value="ECO:0007669"/>
    <property type="project" value="TreeGrafter"/>
</dbReference>
<dbReference type="GO" id="GO:0015288">
    <property type="term" value="F:porin activity"/>
    <property type="evidence" value="ECO:0007669"/>
    <property type="project" value="TreeGrafter"/>
</dbReference>
<keyword evidence="5" id="KW-0812">Transmembrane</keyword>
<dbReference type="EMBL" id="PUEC01000003">
    <property type="protein sequence ID" value="PWB03963.1"/>
    <property type="molecule type" value="Genomic_DNA"/>
</dbReference>
<feature type="chain" id="PRO_5016090478" evidence="8">
    <location>
        <begin position="21"/>
        <end position="431"/>
    </location>
</feature>
<protein>
    <submittedName>
        <fullName evidence="9">TolC family protein</fullName>
    </submittedName>
</protein>
<keyword evidence="7" id="KW-0998">Cell outer membrane</keyword>
<dbReference type="PANTHER" id="PTHR30026">
    <property type="entry name" value="OUTER MEMBRANE PROTEIN TOLC"/>
    <property type="match status" value="1"/>
</dbReference>
<dbReference type="GO" id="GO:0015562">
    <property type="term" value="F:efflux transmembrane transporter activity"/>
    <property type="evidence" value="ECO:0007669"/>
    <property type="project" value="InterPro"/>
</dbReference>
<evidence type="ECO:0000256" key="1">
    <source>
        <dbReference type="ARBA" id="ARBA00004442"/>
    </source>
</evidence>
<dbReference type="InterPro" id="IPR051906">
    <property type="entry name" value="TolC-like"/>
</dbReference>
<comment type="similarity">
    <text evidence="2">Belongs to the outer membrane factor (OMF) (TC 1.B.17) family.</text>
</comment>
<name>A0A2V1IT65_9BACT</name>
<dbReference type="Proteomes" id="UP000244905">
    <property type="component" value="Unassembled WGS sequence"/>
</dbReference>
<keyword evidence="6" id="KW-0472">Membrane</keyword>
<feature type="signal peptide" evidence="8">
    <location>
        <begin position="1"/>
        <end position="20"/>
    </location>
</feature>
<keyword evidence="10" id="KW-1185">Reference proteome</keyword>
<accession>A0A2V1IT65</accession>
<evidence type="ECO:0000256" key="6">
    <source>
        <dbReference type="ARBA" id="ARBA00023136"/>
    </source>
</evidence>
<comment type="subcellular location">
    <subcellularLocation>
        <location evidence="1">Cell outer membrane</location>
    </subcellularLocation>
</comment>
<evidence type="ECO:0000313" key="10">
    <source>
        <dbReference type="Proteomes" id="UP000244905"/>
    </source>
</evidence>
<dbReference type="AlphaFoldDB" id="A0A2V1IT65"/>
<keyword evidence="3" id="KW-0813">Transport</keyword>
<dbReference type="GeneID" id="82525149"/>
<dbReference type="GO" id="GO:0009279">
    <property type="term" value="C:cell outer membrane"/>
    <property type="evidence" value="ECO:0007669"/>
    <property type="project" value="UniProtKB-SubCell"/>
</dbReference>
<gene>
    <name evidence="9" type="ORF">C5O23_02140</name>
</gene>
<reference evidence="10" key="1">
    <citation type="submission" date="2018-02" db="EMBL/GenBank/DDBJ databases">
        <authorList>
            <person name="Clavel T."/>
            <person name="Strowig T."/>
        </authorList>
    </citation>
    <scope>NUCLEOTIDE SEQUENCE [LARGE SCALE GENOMIC DNA]</scope>
    <source>
        <strain evidence="10">DSM 103720</strain>
    </source>
</reference>
<dbReference type="Gene3D" id="1.20.1600.10">
    <property type="entry name" value="Outer membrane efflux proteins (OEP)"/>
    <property type="match status" value="1"/>
</dbReference>
<dbReference type="PANTHER" id="PTHR30026:SF20">
    <property type="entry name" value="OUTER MEMBRANE PROTEIN TOLC"/>
    <property type="match status" value="1"/>
</dbReference>
<dbReference type="InterPro" id="IPR003423">
    <property type="entry name" value="OMP_efflux"/>
</dbReference>
<comment type="caution">
    <text evidence="9">The sequence shown here is derived from an EMBL/GenBank/DDBJ whole genome shotgun (WGS) entry which is preliminary data.</text>
</comment>
<dbReference type="Pfam" id="PF02321">
    <property type="entry name" value="OEP"/>
    <property type="match status" value="2"/>
</dbReference>
<proteinExistence type="inferred from homology"/>
<evidence type="ECO:0000256" key="8">
    <source>
        <dbReference type="SAM" id="SignalP"/>
    </source>
</evidence>
<evidence type="ECO:0000256" key="3">
    <source>
        <dbReference type="ARBA" id="ARBA00022448"/>
    </source>
</evidence>
<evidence type="ECO:0000256" key="7">
    <source>
        <dbReference type="ARBA" id="ARBA00023237"/>
    </source>
</evidence>
<keyword evidence="4" id="KW-1134">Transmembrane beta strand</keyword>
<keyword evidence="8" id="KW-0732">Signal</keyword>